<evidence type="ECO:0000256" key="1">
    <source>
        <dbReference type="ARBA" id="ARBA00022614"/>
    </source>
</evidence>
<sequence length="401" mass="43955">MSNKMKRLLVLLLILLKEAGPAAAHNCDCSSSWCSCSNRGLTSVPQNLTTTITILYLRGNSITTLSQSDFSRYSSLTWLDLQYNQISVINSGAFYRLSRLTRLNLHTNQLTSLRSEMFAGLSNLQYLYLYRNNIHSIETGTFNVTPQLRTLNLYNNQLTSLRPDMFVGLDNLQYLYLYHNNIHSIEARAFISTPKLRTLQLQNNSIDTFPVEALSNLNTSTVSYYLRLSMTYNQMETLPSAAYDILASFTYAYIHNNPWQCDCLMLPFKQRMNGSYPFENQITCVGPANVTGKSLLLAVEAEDLICEETTTTDSTGTTPGGFSTQSTPPGGSSVHSTPPGGFSAQSTPPGGSPTPPGGSSTPSGEVSLLIGVLCGVAGVVLVSAVSLTIWYRITRKVSPAP</sequence>
<dbReference type="PANTHER" id="PTHR24373:SF383">
    <property type="entry name" value="LEUCINE-RICH REPEAT-CONTAINING PROTEIN 15-LIKE"/>
    <property type="match status" value="1"/>
</dbReference>
<dbReference type="InterPro" id="IPR001611">
    <property type="entry name" value="Leu-rich_rpt"/>
</dbReference>
<dbReference type="AlphaFoldDB" id="A0A6P4ZZ04"/>
<name>A0A6P4ZZ04_BRABE</name>
<dbReference type="Pfam" id="PF13855">
    <property type="entry name" value="LRR_8"/>
    <property type="match status" value="2"/>
</dbReference>
<evidence type="ECO:0000256" key="4">
    <source>
        <dbReference type="SAM" id="MobiDB-lite"/>
    </source>
</evidence>
<accession>A0A6P4ZZ04</accession>
<dbReference type="GO" id="GO:0031012">
    <property type="term" value="C:extracellular matrix"/>
    <property type="evidence" value="ECO:0007669"/>
    <property type="project" value="TreeGrafter"/>
</dbReference>
<keyword evidence="1" id="KW-0433">Leucine-rich repeat</keyword>
<dbReference type="InterPro" id="IPR003591">
    <property type="entry name" value="Leu-rich_rpt_typical-subtyp"/>
</dbReference>
<evidence type="ECO:0000256" key="3">
    <source>
        <dbReference type="ARBA" id="ARBA00022737"/>
    </source>
</evidence>
<feature type="domain" description="LRRCT" evidence="7">
    <location>
        <begin position="257"/>
        <end position="307"/>
    </location>
</feature>
<dbReference type="SMART" id="SM00082">
    <property type="entry name" value="LRRCT"/>
    <property type="match status" value="1"/>
</dbReference>
<evidence type="ECO:0000313" key="8">
    <source>
        <dbReference type="Proteomes" id="UP000515135"/>
    </source>
</evidence>
<evidence type="ECO:0000256" key="5">
    <source>
        <dbReference type="SAM" id="Phobius"/>
    </source>
</evidence>
<dbReference type="PROSITE" id="PS51450">
    <property type="entry name" value="LRR"/>
    <property type="match status" value="4"/>
</dbReference>
<dbReference type="Proteomes" id="UP000515135">
    <property type="component" value="Unplaced"/>
</dbReference>
<dbReference type="SMART" id="SM00365">
    <property type="entry name" value="LRR_SD22"/>
    <property type="match status" value="4"/>
</dbReference>
<dbReference type="GO" id="GO:0005615">
    <property type="term" value="C:extracellular space"/>
    <property type="evidence" value="ECO:0007669"/>
    <property type="project" value="TreeGrafter"/>
</dbReference>
<evidence type="ECO:0000256" key="6">
    <source>
        <dbReference type="SAM" id="SignalP"/>
    </source>
</evidence>
<keyword evidence="5" id="KW-0812">Transmembrane</keyword>
<proteinExistence type="predicted"/>
<keyword evidence="3" id="KW-0677">Repeat</keyword>
<dbReference type="OrthoDB" id="27267at2759"/>
<dbReference type="KEGG" id="bbel:109486913"/>
<gene>
    <name evidence="9" type="primary">LOC109486913</name>
</gene>
<reference evidence="9" key="1">
    <citation type="submission" date="2025-08" db="UniProtKB">
        <authorList>
            <consortium name="RefSeq"/>
        </authorList>
    </citation>
    <scope>IDENTIFICATION</scope>
    <source>
        <tissue evidence="9">Gonad</tissue>
    </source>
</reference>
<evidence type="ECO:0000259" key="7">
    <source>
        <dbReference type="SMART" id="SM00082"/>
    </source>
</evidence>
<dbReference type="SUPFAM" id="SSF52058">
    <property type="entry name" value="L domain-like"/>
    <property type="match status" value="1"/>
</dbReference>
<feature type="transmembrane region" description="Helical" evidence="5">
    <location>
        <begin position="368"/>
        <end position="391"/>
    </location>
</feature>
<dbReference type="PANTHER" id="PTHR24373">
    <property type="entry name" value="SLIT RELATED LEUCINE-RICH REPEAT NEURONAL PROTEIN"/>
    <property type="match status" value="1"/>
</dbReference>
<feature type="chain" id="PRO_5027966453" evidence="6">
    <location>
        <begin position="25"/>
        <end position="401"/>
    </location>
</feature>
<keyword evidence="8" id="KW-1185">Reference proteome</keyword>
<dbReference type="GeneID" id="109486913"/>
<keyword evidence="5" id="KW-0472">Membrane</keyword>
<feature type="signal peptide" evidence="6">
    <location>
        <begin position="1"/>
        <end position="24"/>
    </location>
</feature>
<protein>
    <submittedName>
        <fullName evidence="9">Leucine-rich repeat-containing protein 70-like</fullName>
    </submittedName>
</protein>
<dbReference type="InterPro" id="IPR000483">
    <property type="entry name" value="Cys-rich_flank_reg_C"/>
</dbReference>
<keyword evidence="5" id="KW-1133">Transmembrane helix</keyword>
<dbReference type="Gene3D" id="3.80.10.10">
    <property type="entry name" value="Ribonuclease Inhibitor"/>
    <property type="match status" value="2"/>
</dbReference>
<dbReference type="InterPro" id="IPR032675">
    <property type="entry name" value="LRR_dom_sf"/>
</dbReference>
<dbReference type="InterPro" id="IPR050328">
    <property type="entry name" value="Dev_Immune_Receptor"/>
</dbReference>
<feature type="region of interest" description="Disordered" evidence="4">
    <location>
        <begin position="309"/>
        <end position="363"/>
    </location>
</feature>
<keyword evidence="2 6" id="KW-0732">Signal</keyword>
<evidence type="ECO:0000313" key="9">
    <source>
        <dbReference type="RefSeq" id="XP_019646380.1"/>
    </source>
</evidence>
<organism evidence="8 9">
    <name type="scientific">Branchiostoma belcheri</name>
    <name type="common">Amphioxus</name>
    <dbReference type="NCBI Taxonomy" id="7741"/>
    <lineage>
        <taxon>Eukaryota</taxon>
        <taxon>Metazoa</taxon>
        <taxon>Chordata</taxon>
        <taxon>Cephalochordata</taxon>
        <taxon>Leptocardii</taxon>
        <taxon>Amphioxiformes</taxon>
        <taxon>Branchiostomatidae</taxon>
        <taxon>Branchiostoma</taxon>
    </lineage>
</organism>
<dbReference type="RefSeq" id="XP_019646380.1">
    <property type="nucleotide sequence ID" value="XM_019790821.1"/>
</dbReference>
<dbReference type="SMART" id="SM00369">
    <property type="entry name" value="LRR_TYP"/>
    <property type="match status" value="6"/>
</dbReference>
<dbReference type="FunFam" id="3.80.10.10:FF:001326">
    <property type="entry name" value="Uncharacterized protein"/>
    <property type="match status" value="1"/>
</dbReference>
<feature type="compositionally biased region" description="Low complexity" evidence="4">
    <location>
        <begin position="309"/>
        <end position="333"/>
    </location>
</feature>
<evidence type="ECO:0000256" key="2">
    <source>
        <dbReference type="ARBA" id="ARBA00022729"/>
    </source>
</evidence>